<organism evidence="4 5">
    <name type="scientific">Hydra vulgaris</name>
    <name type="common">Hydra</name>
    <name type="synonym">Hydra attenuata</name>
    <dbReference type="NCBI Taxonomy" id="6087"/>
    <lineage>
        <taxon>Eukaryota</taxon>
        <taxon>Metazoa</taxon>
        <taxon>Cnidaria</taxon>
        <taxon>Hydrozoa</taxon>
        <taxon>Hydroidolina</taxon>
        <taxon>Anthoathecata</taxon>
        <taxon>Aplanulata</taxon>
        <taxon>Hydridae</taxon>
        <taxon>Hydra</taxon>
    </lineage>
</organism>
<evidence type="ECO:0000256" key="2">
    <source>
        <dbReference type="ARBA" id="ARBA00022723"/>
    </source>
</evidence>
<dbReference type="Proteomes" id="UP001652625">
    <property type="component" value="Chromosome 03"/>
</dbReference>
<dbReference type="RefSeq" id="XP_065650304.1">
    <property type="nucleotide sequence ID" value="XM_065794232.1"/>
</dbReference>
<evidence type="ECO:0000259" key="3">
    <source>
        <dbReference type="Pfam" id="PF13359"/>
    </source>
</evidence>
<proteinExistence type="predicted"/>
<comment type="cofactor">
    <cofactor evidence="1">
        <name>a divalent metal cation</name>
        <dbReference type="ChEBI" id="CHEBI:60240"/>
    </cofactor>
</comment>
<keyword evidence="4" id="KW-1185">Reference proteome</keyword>
<reference evidence="5" key="1">
    <citation type="submission" date="2025-08" db="UniProtKB">
        <authorList>
            <consortium name="RefSeq"/>
        </authorList>
    </citation>
    <scope>IDENTIFICATION</scope>
</reference>
<keyword evidence="2" id="KW-0479">Metal-binding</keyword>
<evidence type="ECO:0000313" key="5">
    <source>
        <dbReference type="RefSeq" id="XP_065650304.1"/>
    </source>
</evidence>
<dbReference type="Pfam" id="PF13359">
    <property type="entry name" value="DDE_Tnp_4"/>
    <property type="match status" value="1"/>
</dbReference>
<gene>
    <name evidence="5" type="primary">LOC136078461</name>
</gene>
<evidence type="ECO:0000313" key="4">
    <source>
        <dbReference type="Proteomes" id="UP001652625"/>
    </source>
</evidence>
<name>A0ABM4BMJ4_HYDVU</name>
<dbReference type="PANTHER" id="PTHR23080">
    <property type="entry name" value="THAP DOMAIN PROTEIN"/>
    <property type="match status" value="1"/>
</dbReference>
<dbReference type="PANTHER" id="PTHR23080:SF133">
    <property type="entry name" value="SI:CH211-262I1.5-RELATED"/>
    <property type="match status" value="1"/>
</dbReference>
<dbReference type="InterPro" id="IPR027806">
    <property type="entry name" value="HARBI1_dom"/>
</dbReference>
<dbReference type="GeneID" id="136078461"/>
<protein>
    <submittedName>
        <fullName evidence="5">Uncharacterized protein LOC136078461</fullName>
    </submittedName>
</protein>
<feature type="domain" description="DDE Tnp4" evidence="3">
    <location>
        <begin position="199"/>
        <end position="280"/>
    </location>
</feature>
<sequence>MNNVPTIILKTIKLAVLEPRNTKNSLGLIHKTSQIPYREELSTPVLSYKEKLKQESKSLKDQIEDIIKEKQHLVNTQNEAICELNEKILLSQFTAERFQHYKEHFKFYTGFKNYELIKVVMKFLEPEIYSLNYWGSMSIIADDLSETSLSKTRERLRILNVEKLRLSNSRFSNVLTKKLVNETMPICFKDVYLNTRVIIDCIEIFTLISTSYHTQSAMFSKYKHHTAKGLIGIASSGAITFVSDLFAGRSSDKQITNYCGIIKLLEKGDSLMADRGFDLVNDLPKGISLNLPPFLEGDFQFTLEKN</sequence>
<accession>A0ABM4BMJ4</accession>
<evidence type="ECO:0000256" key="1">
    <source>
        <dbReference type="ARBA" id="ARBA00001968"/>
    </source>
</evidence>